<organism evidence="1 2">
    <name type="scientific">candidate division WWE3 bacterium CG08_land_8_20_14_0_20_40_13</name>
    <dbReference type="NCBI Taxonomy" id="1975084"/>
    <lineage>
        <taxon>Bacteria</taxon>
        <taxon>Katanobacteria</taxon>
    </lineage>
</organism>
<reference evidence="2" key="1">
    <citation type="submission" date="2017-09" db="EMBL/GenBank/DDBJ databases">
        <title>Depth-based differentiation of microbial function through sediment-hosted aquifers and enrichment of novel symbionts in the deep terrestrial subsurface.</title>
        <authorList>
            <person name="Probst A.J."/>
            <person name="Ladd B."/>
            <person name="Jarett J.K."/>
            <person name="Geller-Mcgrath D.E."/>
            <person name="Sieber C.M.K."/>
            <person name="Emerson J.B."/>
            <person name="Anantharaman K."/>
            <person name="Thomas B.C."/>
            <person name="Malmstrom R."/>
            <person name="Stieglmeier M."/>
            <person name="Klingl A."/>
            <person name="Woyke T."/>
            <person name="Ryan C.M."/>
            <person name="Banfield J.F."/>
        </authorList>
    </citation>
    <scope>NUCLEOTIDE SEQUENCE [LARGE SCALE GENOMIC DNA]</scope>
</reference>
<name>A0A2H0XDW3_UNCKA</name>
<gene>
    <name evidence="1" type="ORF">COT49_01840</name>
</gene>
<comment type="caution">
    <text evidence="1">The sequence shown here is derived from an EMBL/GenBank/DDBJ whole genome shotgun (WGS) entry which is preliminary data.</text>
</comment>
<evidence type="ECO:0000313" key="1">
    <source>
        <dbReference type="EMBL" id="PIS23124.1"/>
    </source>
</evidence>
<dbReference type="Proteomes" id="UP000230340">
    <property type="component" value="Unassembled WGS sequence"/>
</dbReference>
<accession>A0A2H0XDW3</accession>
<proteinExistence type="predicted"/>
<sequence length="83" mass="9377">MSSGEDIYTKAILDTNKAVVEIADFLLLIEGLDTKDLKTLLEKLAVVQANLMTVSIFIGSLKRDAINLHWSNQELRAQNKIFW</sequence>
<dbReference type="AlphaFoldDB" id="A0A2H0XDW3"/>
<dbReference type="EMBL" id="PEYT01000013">
    <property type="protein sequence ID" value="PIS23124.1"/>
    <property type="molecule type" value="Genomic_DNA"/>
</dbReference>
<protein>
    <submittedName>
        <fullName evidence="1">Uncharacterized protein</fullName>
    </submittedName>
</protein>
<evidence type="ECO:0000313" key="2">
    <source>
        <dbReference type="Proteomes" id="UP000230340"/>
    </source>
</evidence>